<gene>
    <name evidence="2" type="ORF">E4J94_04105</name>
    <name evidence="1" type="ORF">E4J94_12570</name>
</gene>
<keyword evidence="3" id="KW-1185">Reference proteome</keyword>
<name>A0A4Z1BRA7_9FLAO</name>
<organism evidence="1 3">
    <name type="scientific">Empedobacter tilapiae</name>
    <dbReference type="NCBI Taxonomy" id="2491114"/>
    <lineage>
        <taxon>Bacteria</taxon>
        <taxon>Pseudomonadati</taxon>
        <taxon>Bacteroidota</taxon>
        <taxon>Flavobacteriia</taxon>
        <taxon>Flavobacteriales</taxon>
        <taxon>Weeksellaceae</taxon>
        <taxon>Empedobacter</taxon>
    </lineage>
</organism>
<sequence>MNRACSEITGFSELLQRFQRNISILGRSQRTFENYSRHVAAMALHFGILPTELHPEQV</sequence>
<protein>
    <submittedName>
        <fullName evidence="1">Integrase</fullName>
    </submittedName>
</protein>
<dbReference type="EMBL" id="SRPE01000002">
    <property type="protein sequence ID" value="TGN29904.1"/>
    <property type="molecule type" value="Genomic_DNA"/>
</dbReference>
<dbReference type="EMBL" id="SRPE01000009">
    <property type="protein sequence ID" value="TGN24625.1"/>
    <property type="molecule type" value="Genomic_DNA"/>
</dbReference>
<comment type="caution">
    <text evidence="1">The sequence shown here is derived from an EMBL/GenBank/DDBJ whole genome shotgun (WGS) entry which is preliminary data.</text>
</comment>
<evidence type="ECO:0000313" key="3">
    <source>
        <dbReference type="Proteomes" id="UP000297998"/>
    </source>
</evidence>
<evidence type="ECO:0000313" key="1">
    <source>
        <dbReference type="EMBL" id="TGN24625.1"/>
    </source>
</evidence>
<reference evidence="1 3" key="1">
    <citation type="submission" date="2019-03" db="EMBL/GenBank/DDBJ databases">
        <title>Empedobacter tilapiae sp. nov., isolated from an intestine of Nile tilapia Oreochromis niloticus.</title>
        <authorList>
            <person name="Kim Y.-O."/>
            <person name="Yoon J.-H."/>
        </authorList>
    </citation>
    <scope>NUCLEOTIDE SEQUENCE [LARGE SCALE GENOMIC DNA]</scope>
    <source>
        <strain evidence="1 3">MRS2</strain>
    </source>
</reference>
<evidence type="ECO:0000313" key="2">
    <source>
        <dbReference type="EMBL" id="TGN29904.1"/>
    </source>
</evidence>
<dbReference type="AlphaFoldDB" id="A0A4Z1BRA7"/>
<feature type="non-terminal residue" evidence="1">
    <location>
        <position position="58"/>
    </location>
</feature>
<proteinExistence type="predicted"/>
<accession>A0A4Z1BRA7</accession>
<dbReference type="Proteomes" id="UP000297998">
    <property type="component" value="Unassembled WGS sequence"/>
</dbReference>